<dbReference type="OrthoDB" id="9801987at2"/>
<gene>
    <name evidence="6" type="ORF">SAMN05443638_11214</name>
</gene>
<dbReference type="PROSITE" id="PS00211">
    <property type="entry name" value="ABC_TRANSPORTER_1"/>
    <property type="match status" value="1"/>
</dbReference>
<dbReference type="PANTHER" id="PTHR42711">
    <property type="entry name" value="ABC TRANSPORTER ATP-BINDING PROTEIN"/>
    <property type="match status" value="1"/>
</dbReference>
<dbReference type="InterPro" id="IPR025302">
    <property type="entry name" value="DrrA1/2-like_C"/>
</dbReference>
<accession>A0A1M4WF34</accession>
<evidence type="ECO:0000259" key="5">
    <source>
        <dbReference type="PROSITE" id="PS50893"/>
    </source>
</evidence>
<evidence type="ECO:0000256" key="2">
    <source>
        <dbReference type="ARBA" id="ARBA00022448"/>
    </source>
</evidence>
<dbReference type="STRING" id="1533.SAMN05443638_11214"/>
<evidence type="ECO:0000313" key="6">
    <source>
        <dbReference type="EMBL" id="SHE79797.1"/>
    </source>
</evidence>
<dbReference type="InterPro" id="IPR003593">
    <property type="entry name" value="AAA+_ATPase"/>
</dbReference>
<dbReference type="AlphaFoldDB" id="A0A1M4WF34"/>
<dbReference type="Proteomes" id="UP000184035">
    <property type="component" value="Unassembled WGS sequence"/>
</dbReference>
<keyword evidence="4 6" id="KW-0067">ATP-binding</keyword>
<dbReference type="PANTHER" id="PTHR42711:SF5">
    <property type="entry name" value="ABC TRANSPORTER ATP-BINDING PROTEIN NATA"/>
    <property type="match status" value="1"/>
</dbReference>
<sequence length="296" mass="33647">MAIKVSNLVKRYGDFIAVDDLSFAMDEPGVFGLLGTNGAGKTTTIRMMLGMLKKDGGNITWNGEKYSPNKISTGYLAEERGIYNKSTIIDQLIYFAELKGVSKKEAKKRIDYWLEKLQITEHKNKKAEQLSKGNQQKVQFIAALISDPDILILDEPLSGLDPVNTDLFKEIIKEEIEKKKYIIMSSHQMSTIEEFCTSLVILDHGKTVLKGNLSDIKKSYGRSNLILKCDGDISNIIKESNMTLVDKNIEEYIFKIKDEKEANEFLKLLLKREVSIIKFELREPTLHEIFIEKVGN</sequence>
<dbReference type="InterPro" id="IPR003439">
    <property type="entry name" value="ABC_transporter-like_ATP-bd"/>
</dbReference>
<feature type="domain" description="ABC transporter" evidence="5">
    <location>
        <begin position="3"/>
        <end position="229"/>
    </location>
</feature>
<proteinExistence type="inferred from homology"/>
<evidence type="ECO:0000256" key="1">
    <source>
        <dbReference type="ARBA" id="ARBA00005417"/>
    </source>
</evidence>
<keyword evidence="3" id="KW-0547">Nucleotide-binding</keyword>
<name>A0A1M4WF34_9CLOT</name>
<organism evidence="6 7">
    <name type="scientific">Clostridium fallax</name>
    <dbReference type="NCBI Taxonomy" id="1533"/>
    <lineage>
        <taxon>Bacteria</taxon>
        <taxon>Bacillati</taxon>
        <taxon>Bacillota</taxon>
        <taxon>Clostridia</taxon>
        <taxon>Eubacteriales</taxon>
        <taxon>Clostridiaceae</taxon>
        <taxon>Clostridium</taxon>
    </lineage>
</organism>
<dbReference type="GO" id="GO:0016887">
    <property type="term" value="F:ATP hydrolysis activity"/>
    <property type="evidence" value="ECO:0007669"/>
    <property type="project" value="InterPro"/>
</dbReference>
<dbReference type="InterPro" id="IPR027417">
    <property type="entry name" value="P-loop_NTPase"/>
</dbReference>
<dbReference type="RefSeq" id="WP_072895647.1">
    <property type="nucleotide sequence ID" value="NZ_FQVM01000012.1"/>
</dbReference>
<comment type="similarity">
    <text evidence="1">Belongs to the ABC transporter superfamily.</text>
</comment>
<evidence type="ECO:0000256" key="3">
    <source>
        <dbReference type="ARBA" id="ARBA00022741"/>
    </source>
</evidence>
<dbReference type="Pfam" id="PF00005">
    <property type="entry name" value="ABC_tran"/>
    <property type="match status" value="1"/>
</dbReference>
<evidence type="ECO:0000256" key="4">
    <source>
        <dbReference type="ARBA" id="ARBA00022840"/>
    </source>
</evidence>
<keyword evidence="2" id="KW-0813">Transport</keyword>
<dbReference type="Gene3D" id="3.40.50.300">
    <property type="entry name" value="P-loop containing nucleotide triphosphate hydrolases"/>
    <property type="match status" value="1"/>
</dbReference>
<evidence type="ECO:0000313" key="7">
    <source>
        <dbReference type="Proteomes" id="UP000184035"/>
    </source>
</evidence>
<dbReference type="InterPro" id="IPR050763">
    <property type="entry name" value="ABC_transporter_ATP-binding"/>
</dbReference>
<keyword evidence="7" id="KW-1185">Reference proteome</keyword>
<dbReference type="SUPFAM" id="SSF52540">
    <property type="entry name" value="P-loop containing nucleoside triphosphate hydrolases"/>
    <property type="match status" value="1"/>
</dbReference>
<dbReference type="InterPro" id="IPR017871">
    <property type="entry name" value="ABC_transporter-like_CS"/>
</dbReference>
<dbReference type="SMART" id="SM00382">
    <property type="entry name" value="AAA"/>
    <property type="match status" value="1"/>
</dbReference>
<dbReference type="PROSITE" id="PS50893">
    <property type="entry name" value="ABC_TRANSPORTER_2"/>
    <property type="match status" value="1"/>
</dbReference>
<protein>
    <submittedName>
        <fullName evidence="6">ABC-2 type transport system ATP-binding protein</fullName>
    </submittedName>
</protein>
<dbReference type="GO" id="GO:0005524">
    <property type="term" value="F:ATP binding"/>
    <property type="evidence" value="ECO:0007669"/>
    <property type="project" value="UniProtKB-KW"/>
</dbReference>
<dbReference type="EMBL" id="FQVM01000012">
    <property type="protein sequence ID" value="SHE79797.1"/>
    <property type="molecule type" value="Genomic_DNA"/>
</dbReference>
<dbReference type="Pfam" id="PF13732">
    <property type="entry name" value="DrrA1-3_C"/>
    <property type="match status" value="1"/>
</dbReference>
<reference evidence="6 7" key="1">
    <citation type="submission" date="2016-11" db="EMBL/GenBank/DDBJ databases">
        <authorList>
            <person name="Jaros S."/>
            <person name="Januszkiewicz K."/>
            <person name="Wedrychowicz H."/>
        </authorList>
    </citation>
    <scope>NUCLEOTIDE SEQUENCE [LARGE SCALE GENOMIC DNA]</scope>
    <source>
        <strain evidence="6 7">DSM 2631</strain>
    </source>
</reference>